<dbReference type="AlphaFoldDB" id="A0A229FWE8"/>
<dbReference type="OrthoDB" id="9829951at2"/>
<accession>A0A229FWE8</accession>
<reference evidence="1 2" key="1">
    <citation type="submission" date="2017-06" db="EMBL/GenBank/DDBJ databases">
        <title>Reclassification of a Polynucleobacter cosmopolitanus strain isolated from tropical Lake Victoria as Polynucleobacter victoriensis comb. nov.</title>
        <authorList>
            <person name="Hahn M.W."/>
        </authorList>
    </citation>
    <scope>NUCLEOTIDE SEQUENCE [LARGE SCALE GENOMIC DNA]</scope>
    <source>
        <strain evidence="1 2">MWH-MoIso2</strain>
    </source>
</reference>
<dbReference type="RefSeq" id="WP_089515260.1">
    <property type="nucleotide sequence ID" value="NZ_NJGG01000001.1"/>
</dbReference>
<keyword evidence="2" id="KW-1185">Reference proteome</keyword>
<evidence type="ECO:0000313" key="1">
    <source>
        <dbReference type="EMBL" id="OXL16233.1"/>
    </source>
</evidence>
<proteinExistence type="predicted"/>
<gene>
    <name evidence="1" type="ORF">AOC33_03930</name>
</gene>
<organism evidence="1 2">
    <name type="scientific">Polynucleobacter cosmopolitanus</name>
    <dbReference type="NCBI Taxonomy" id="351345"/>
    <lineage>
        <taxon>Bacteria</taxon>
        <taxon>Pseudomonadati</taxon>
        <taxon>Pseudomonadota</taxon>
        <taxon>Betaproteobacteria</taxon>
        <taxon>Burkholderiales</taxon>
        <taxon>Burkholderiaceae</taxon>
        <taxon>Polynucleobacter</taxon>
    </lineage>
</organism>
<comment type="caution">
    <text evidence="1">The sequence shown here is derived from an EMBL/GenBank/DDBJ whole genome shotgun (WGS) entry which is preliminary data.</text>
</comment>
<sequence>MNLLEILISSLAGSLILMNLTQSGHQIYASLDQQAAKVTLQSEALQALQMMGEAIQMASTPKGSKIPRLMIKDSASMSNAQAGQFQIRKGSASMDSSDAFFTTNKEEEMNYRAFFVQMQGHHQQRDGVLYLQTKNKKSQLQNDALIGHVQSMQIQAGFKQNGSIQWYEPYQISERASKNNPHWKAVKAIKIHLKLQKGRHSLELEKIYALRHPSTNP</sequence>
<evidence type="ECO:0000313" key="2">
    <source>
        <dbReference type="Proteomes" id="UP000215188"/>
    </source>
</evidence>
<dbReference type="EMBL" id="NJGG01000001">
    <property type="protein sequence ID" value="OXL16233.1"/>
    <property type="molecule type" value="Genomic_DNA"/>
</dbReference>
<evidence type="ECO:0008006" key="3">
    <source>
        <dbReference type="Google" id="ProtNLM"/>
    </source>
</evidence>
<name>A0A229FWE8_9BURK</name>
<dbReference type="Proteomes" id="UP000215188">
    <property type="component" value="Unassembled WGS sequence"/>
</dbReference>
<protein>
    <recommendedName>
        <fullName evidence="3">Prepilin-type cleavage/methylation domain-containing protein</fullName>
    </recommendedName>
</protein>